<feature type="transmembrane region" description="Helical" evidence="6">
    <location>
        <begin position="83"/>
        <end position="101"/>
    </location>
</feature>
<name>A0A2C9JV22_BIOGL</name>
<organism evidence="8 9">
    <name type="scientific">Biomphalaria glabrata</name>
    <name type="common">Bloodfluke planorb</name>
    <name type="synonym">Freshwater snail</name>
    <dbReference type="NCBI Taxonomy" id="6526"/>
    <lineage>
        <taxon>Eukaryota</taxon>
        <taxon>Metazoa</taxon>
        <taxon>Spiralia</taxon>
        <taxon>Lophotrochozoa</taxon>
        <taxon>Mollusca</taxon>
        <taxon>Gastropoda</taxon>
        <taxon>Heterobranchia</taxon>
        <taxon>Euthyneura</taxon>
        <taxon>Panpulmonata</taxon>
        <taxon>Hygrophila</taxon>
        <taxon>Lymnaeoidea</taxon>
        <taxon>Planorbidae</taxon>
        <taxon>Biomphalaria</taxon>
    </lineage>
</organism>
<dbReference type="PANTHER" id="PTHR46641:SF18">
    <property type="entry name" value="G-PROTEIN COUPLED RECEPTORS FAMILY 1 PROFILE DOMAIN-CONTAINING PROTEIN"/>
    <property type="match status" value="1"/>
</dbReference>
<dbReference type="GO" id="GO:0004930">
    <property type="term" value="F:G protein-coupled receptor activity"/>
    <property type="evidence" value="ECO:0007669"/>
    <property type="project" value="InterPro"/>
</dbReference>
<feature type="transmembrane region" description="Helical" evidence="6">
    <location>
        <begin position="34"/>
        <end position="63"/>
    </location>
</feature>
<evidence type="ECO:0000259" key="7">
    <source>
        <dbReference type="PROSITE" id="PS50262"/>
    </source>
</evidence>
<dbReference type="GO" id="GO:0016020">
    <property type="term" value="C:membrane"/>
    <property type="evidence" value="ECO:0007669"/>
    <property type="project" value="UniProtKB-SubCell"/>
</dbReference>
<feature type="compositionally biased region" description="Polar residues" evidence="5">
    <location>
        <begin position="264"/>
        <end position="295"/>
    </location>
</feature>
<keyword evidence="2 6" id="KW-0812">Transmembrane</keyword>
<dbReference type="VEuPathDB" id="VectorBase:BGLAX_038050"/>
<dbReference type="InterPro" id="IPR000276">
    <property type="entry name" value="GPCR_Rhodpsn"/>
</dbReference>
<gene>
    <name evidence="8" type="primary">106069322</name>
</gene>
<reference evidence="8" key="1">
    <citation type="submission" date="2020-05" db="UniProtKB">
        <authorList>
            <consortium name="EnsemblMetazoa"/>
        </authorList>
    </citation>
    <scope>IDENTIFICATION</scope>
    <source>
        <strain evidence="8">BB02</strain>
    </source>
</reference>
<dbReference type="PANTHER" id="PTHR46641">
    <property type="entry name" value="FMRFAMIDE RECEPTOR-RELATED"/>
    <property type="match status" value="1"/>
</dbReference>
<comment type="subcellular location">
    <subcellularLocation>
        <location evidence="1">Membrane</location>
    </subcellularLocation>
</comment>
<evidence type="ECO:0000256" key="5">
    <source>
        <dbReference type="SAM" id="MobiDB-lite"/>
    </source>
</evidence>
<dbReference type="AlphaFoldDB" id="A0A2C9JV22"/>
<dbReference type="KEGG" id="bgt:106069322"/>
<dbReference type="PROSITE" id="PS50262">
    <property type="entry name" value="G_PROTEIN_RECEP_F1_2"/>
    <property type="match status" value="1"/>
</dbReference>
<evidence type="ECO:0000256" key="4">
    <source>
        <dbReference type="ARBA" id="ARBA00023136"/>
    </source>
</evidence>
<dbReference type="Proteomes" id="UP000076420">
    <property type="component" value="Unassembled WGS sequence"/>
</dbReference>
<dbReference type="InterPro" id="IPR052954">
    <property type="entry name" value="GPCR-Ligand_Int"/>
</dbReference>
<dbReference type="VEuPathDB" id="VectorBase:BGLB008461"/>
<evidence type="ECO:0000256" key="2">
    <source>
        <dbReference type="ARBA" id="ARBA00022692"/>
    </source>
</evidence>
<dbReference type="Pfam" id="PF00001">
    <property type="entry name" value="7tm_1"/>
    <property type="match status" value="1"/>
</dbReference>
<evidence type="ECO:0000256" key="6">
    <source>
        <dbReference type="SAM" id="Phobius"/>
    </source>
</evidence>
<evidence type="ECO:0000256" key="1">
    <source>
        <dbReference type="ARBA" id="ARBA00004370"/>
    </source>
</evidence>
<dbReference type="EnsemblMetazoa" id="BGLB008461-RB">
    <property type="protein sequence ID" value="BGLB008461-PB"/>
    <property type="gene ID" value="BGLB008461"/>
</dbReference>
<dbReference type="SUPFAM" id="SSF81321">
    <property type="entry name" value="Family A G protein-coupled receptor-like"/>
    <property type="match status" value="1"/>
</dbReference>
<feature type="transmembrane region" description="Helical" evidence="6">
    <location>
        <begin position="167"/>
        <end position="188"/>
    </location>
</feature>
<dbReference type="Gene3D" id="1.20.1070.10">
    <property type="entry name" value="Rhodopsin 7-helix transmembrane proteins"/>
    <property type="match status" value="1"/>
</dbReference>
<sequence>MSNQLLMSSNHNSTVNTNVITSSPDFLSDFASGLVYLVLNALIIPFTLLLGSFTNLLNIVVYHRMGLKDTVSVAFFSLSLSDLVYLLIHLSNFIGSVVLFANELAGEQLTETFVRLINPFFPYIMMWYASWPYDISVLTTVFISLQRCLCIALPFRFKSLFTRERTVFVIGVIYVYVTSSYTLIFTTFSLTTVVNPQTNASVLFLSYDKDGAIKETIFYWMNRILLQIVAQIAIFLNVLILATCLARSAKFRQDAKRNTTLDQESTSCSTSNLNSKFSSGPRQSSTDSKSKMITKSQKEHSADTSSALSGKEVQVIKSVTLVAVLFLLTNLPANILFCVNRFVPGFSMGGDYSNTFLAFYTLRTEIEIVNASVNFFVYYHCNTKFRNATRLLVGKLLRRQLEVV</sequence>
<evidence type="ECO:0000256" key="3">
    <source>
        <dbReference type="ARBA" id="ARBA00022989"/>
    </source>
</evidence>
<accession>A0A2C9JV22</accession>
<keyword evidence="3 6" id="KW-1133">Transmembrane helix</keyword>
<evidence type="ECO:0000313" key="9">
    <source>
        <dbReference type="Proteomes" id="UP000076420"/>
    </source>
</evidence>
<protein>
    <recommendedName>
        <fullName evidence="7">G-protein coupled receptors family 1 profile domain-containing protein</fullName>
    </recommendedName>
</protein>
<feature type="region of interest" description="Disordered" evidence="5">
    <location>
        <begin position="264"/>
        <end position="305"/>
    </location>
</feature>
<dbReference type="PRINTS" id="PR00237">
    <property type="entry name" value="GPCRRHODOPSN"/>
</dbReference>
<feature type="transmembrane region" description="Helical" evidence="6">
    <location>
        <begin position="224"/>
        <end position="246"/>
    </location>
</feature>
<feature type="domain" description="G-protein coupled receptors family 1 profile" evidence="7">
    <location>
        <begin position="51"/>
        <end position="378"/>
    </location>
</feature>
<proteinExistence type="predicted"/>
<evidence type="ECO:0000313" key="8">
    <source>
        <dbReference type="EnsemblMetazoa" id="BGLB008461-PB"/>
    </source>
</evidence>
<keyword evidence="4 6" id="KW-0472">Membrane</keyword>
<dbReference type="InterPro" id="IPR017452">
    <property type="entry name" value="GPCR_Rhodpsn_7TM"/>
</dbReference>